<evidence type="ECO:0000313" key="2">
    <source>
        <dbReference type="EMBL" id="KAJ1105900.1"/>
    </source>
</evidence>
<dbReference type="Proteomes" id="UP001066276">
    <property type="component" value="Chromosome 9"/>
</dbReference>
<evidence type="ECO:0000313" key="3">
    <source>
        <dbReference type="Proteomes" id="UP001066276"/>
    </source>
</evidence>
<name>A0AAV7MQ70_PLEWA</name>
<proteinExistence type="predicted"/>
<accession>A0AAV7MQ70</accession>
<evidence type="ECO:0000256" key="1">
    <source>
        <dbReference type="SAM" id="MobiDB-lite"/>
    </source>
</evidence>
<dbReference type="AlphaFoldDB" id="A0AAV7MQ70"/>
<dbReference type="EMBL" id="JANPWB010000013">
    <property type="protein sequence ID" value="KAJ1105900.1"/>
    <property type="molecule type" value="Genomic_DNA"/>
</dbReference>
<keyword evidence="3" id="KW-1185">Reference proteome</keyword>
<gene>
    <name evidence="2" type="ORF">NDU88_003303</name>
</gene>
<organism evidence="2 3">
    <name type="scientific">Pleurodeles waltl</name>
    <name type="common">Iberian ribbed newt</name>
    <dbReference type="NCBI Taxonomy" id="8319"/>
    <lineage>
        <taxon>Eukaryota</taxon>
        <taxon>Metazoa</taxon>
        <taxon>Chordata</taxon>
        <taxon>Craniata</taxon>
        <taxon>Vertebrata</taxon>
        <taxon>Euteleostomi</taxon>
        <taxon>Amphibia</taxon>
        <taxon>Batrachia</taxon>
        <taxon>Caudata</taxon>
        <taxon>Salamandroidea</taxon>
        <taxon>Salamandridae</taxon>
        <taxon>Pleurodelinae</taxon>
        <taxon>Pleurodeles</taxon>
    </lineage>
</organism>
<sequence length="115" mass="12958">MKTRVYHHKLEDSSSTSDGKVQRGEKWPKSGERLSTVVYEERIPRTIRHLGAKELDCNAFVTAVVVQEGLHWQARTAAWRLGVPRRPSTWACGVLQLDVELPDCTLLCGGRVYPA</sequence>
<feature type="region of interest" description="Disordered" evidence="1">
    <location>
        <begin position="1"/>
        <end position="28"/>
    </location>
</feature>
<protein>
    <submittedName>
        <fullName evidence="2">Uncharacterized protein</fullName>
    </submittedName>
</protein>
<reference evidence="2" key="1">
    <citation type="journal article" date="2022" name="bioRxiv">
        <title>Sequencing and chromosome-scale assembly of the giantPleurodeles waltlgenome.</title>
        <authorList>
            <person name="Brown T."/>
            <person name="Elewa A."/>
            <person name="Iarovenko S."/>
            <person name="Subramanian E."/>
            <person name="Araus A.J."/>
            <person name="Petzold A."/>
            <person name="Susuki M."/>
            <person name="Suzuki K.-i.T."/>
            <person name="Hayashi T."/>
            <person name="Toyoda A."/>
            <person name="Oliveira C."/>
            <person name="Osipova E."/>
            <person name="Leigh N.D."/>
            <person name="Simon A."/>
            <person name="Yun M.H."/>
        </authorList>
    </citation>
    <scope>NUCLEOTIDE SEQUENCE</scope>
    <source>
        <strain evidence="2">20211129_DDA</strain>
        <tissue evidence="2">Liver</tissue>
    </source>
</reference>
<comment type="caution">
    <text evidence="2">The sequence shown here is derived from an EMBL/GenBank/DDBJ whole genome shotgun (WGS) entry which is preliminary data.</text>
</comment>